<dbReference type="PANTHER" id="PTHR15032">
    <property type="entry name" value="N-ACYL-PHOSPHATIDYLETHANOLAMINE-HYDROLYZING PHOSPHOLIPASE D"/>
    <property type="match status" value="1"/>
</dbReference>
<dbReference type="PANTHER" id="PTHR15032:SF4">
    <property type="entry name" value="N-ACYL-PHOSPHATIDYLETHANOLAMINE-HYDROLYZING PHOSPHOLIPASE D"/>
    <property type="match status" value="1"/>
</dbReference>
<evidence type="ECO:0000313" key="2">
    <source>
        <dbReference type="EMBL" id="MBL6761400.1"/>
    </source>
</evidence>
<dbReference type="EMBL" id="JADHOK010000011">
    <property type="protein sequence ID" value="MBL6761400.1"/>
    <property type="molecule type" value="Genomic_DNA"/>
</dbReference>
<protein>
    <submittedName>
        <fullName evidence="2">MBL fold metallo-hydrolase</fullName>
    </submittedName>
</protein>
<dbReference type="AlphaFoldDB" id="A0A937L6C6"/>
<gene>
    <name evidence="2" type="ORF">ISQ19_01750</name>
</gene>
<dbReference type="Gene3D" id="3.60.15.10">
    <property type="entry name" value="Ribonuclease Z/Hydroxyacylglutathione hydrolase-like"/>
    <property type="match status" value="1"/>
</dbReference>
<reference evidence="2" key="1">
    <citation type="submission" date="2020-10" db="EMBL/GenBank/DDBJ databases">
        <title>Microbiome of the Black Sea water column analyzed by genome centric metagenomics.</title>
        <authorList>
            <person name="Cabello-Yeves P.J."/>
            <person name="Callieri C."/>
            <person name="Picazo A."/>
            <person name="Mehrshad M."/>
            <person name="Haro-Moreno J.M."/>
            <person name="Roda-Garcia J."/>
            <person name="Dzembekova N."/>
            <person name="Slabakova V."/>
            <person name="Slabakova N."/>
            <person name="Moncheva S."/>
            <person name="Rodriguez-Valera F."/>
        </authorList>
    </citation>
    <scope>NUCLEOTIDE SEQUENCE</scope>
    <source>
        <strain evidence="2">BS307-5m-G5</strain>
    </source>
</reference>
<dbReference type="Proteomes" id="UP000785783">
    <property type="component" value="Unassembled WGS sequence"/>
</dbReference>
<name>A0A937L6C6_9PROT</name>
<evidence type="ECO:0000313" key="3">
    <source>
        <dbReference type="Proteomes" id="UP000785783"/>
    </source>
</evidence>
<dbReference type="InterPro" id="IPR036866">
    <property type="entry name" value="RibonucZ/Hydroxyglut_hydro"/>
</dbReference>
<feature type="domain" description="Metallo-beta-lactamase" evidence="1">
    <location>
        <begin position="116"/>
        <end position="319"/>
    </location>
</feature>
<sequence>MSALTGLALLLGFGVLLSACGSNVGRPLGGDAPSHHLENGFRNPPNSPKRDIPFTRRLKFFSQAIWRNAFSKAPSIPTDHAIMRDAAKAQLAAMGDEDFVSWIGHATFLVRLDGVNVLTDPVFSRRASPVSFTGPARLVPPGLFIEDLPPIDVVVISHAHYDHLDTATLDKLPNKERITAIVPLGLGKYFEGYGDVREVDWYDEVTLPAANGDFKLTAYPAVHWSNRSLFDINRTLWMSYGFSAGGRAVFHTGDTETHPSLFSEIGDHMAKNHGGCDLGLMSIGAYAPRDFMRGAHMDPEGGVDVGRQLGCKRMVPMHWGTFILSFEPFDEPRQRFVEAAGNQALVMKIGETLTMDAISR</sequence>
<dbReference type="InterPro" id="IPR001279">
    <property type="entry name" value="Metallo-B-lactamas"/>
</dbReference>
<accession>A0A937L6C6</accession>
<dbReference type="GO" id="GO:0005737">
    <property type="term" value="C:cytoplasm"/>
    <property type="evidence" value="ECO:0007669"/>
    <property type="project" value="TreeGrafter"/>
</dbReference>
<comment type="caution">
    <text evidence="2">The sequence shown here is derived from an EMBL/GenBank/DDBJ whole genome shotgun (WGS) entry which is preliminary data.</text>
</comment>
<proteinExistence type="predicted"/>
<dbReference type="SUPFAM" id="SSF56281">
    <property type="entry name" value="Metallo-hydrolase/oxidoreductase"/>
    <property type="match status" value="1"/>
</dbReference>
<dbReference type="Pfam" id="PF12706">
    <property type="entry name" value="Lactamase_B_2"/>
    <property type="match status" value="1"/>
</dbReference>
<organism evidence="2 3">
    <name type="scientific">PS1 clade bacterium</name>
    <dbReference type="NCBI Taxonomy" id="2175152"/>
    <lineage>
        <taxon>Bacteria</taxon>
        <taxon>Pseudomonadati</taxon>
        <taxon>Pseudomonadota</taxon>
        <taxon>Alphaproteobacteria</taxon>
        <taxon>PS1 clade</taxon>
    </lineage>
</organism>
<evidence type="ECO:0000259" key="1">
    <source>
        <dbReference type="Pfam" id="PF12706"/>
    </source>
</evidence>